<sequence length="273" mass="31745">MKLLTTLPLLSIILSCNSNQNENYHVLTDINVSESDVLEEASQNEDELMMGERIDGPANIRDKPNGDVLFELYDNVLVDVSSKSNNGWHELVVYFDLNEDEYDLDSLTTNRPILSSNDTIGKILKGHYVSTGRGKEDVYAMLYGYTYESNIKPESVIETVLTEYLDSKSRNYNDWKPFIHTFQLMDDAVDFKGLNTYYNYENVVDDPSPGFRIVLLFKEKILVGILHSRKLLVENMQTHKLNWNYYTSFFNDYPEDDQKKFIEYMNEWLEGVD</sequence>
<proteinExistence type="predicted"/>
<keyword evidence="2" id="KW-1185">Reference proteome</keyword>
<dbReference type="PROSITE" id="PS51257">
    <property type="entry name" value="PROKAR_LIPOPROTEIN"/>
    <property type="match status" value="1"/>
</dbReference>
<dbReference type="AlphaFoldDB" id="A0A3E1EY75"/>
<dbReference type="OrthoDB" id="1437031at2"/>
<gene>
    <name evidence="1" type="ORF">DXU93_08730</name>
</gene>
<dbReference type="RefSeq" id="WP_116880896.1">
    <property type="nucleotide sequence ID" value="NZ_QURB01000004.1"/>
</dbReference>
<organism evidence="1 2">
    <name type="scientific">Brumimicrobium aurantiacum</name>
    <dbReference type="NCBI Taxonomy" id="1737063"/>
    <lineage>
        <taxon>Bacteria</taxon>
        <taxon>Pseudomonadati</taxon>
        <taxon>Bacteroidota</taxon>
        <taxon>Flavobacteriia</taxon>
        <taxon>Flavobacteriales</taxon>
        <taxon>Crocinitomicaceae</taxon>
        <taxon>Brumimicrobium</taxon>
    </lineage>
</organism>
<accession>A0A3E1EY75</accession>
<protein>
    <submittedName>
        <fullName evidence="1">Uncharacterized protein</fullName>
    </submittedName>
</protein>
<dbReference type="EMBL" id="QURB01000004">
    <property type="protein sequence ID" value="RFC54494.1"/>
    <property type="molecule type" value="Genomic_DNA"/>
</dbReference>
<evidence type="ECO:0000313" key="1">
    <source>
        <dbReference type="EMBL" id="RFC54494.1"/>
    </source>
</evidence>
<name>A0A3E1EY75_9FLAO</name>
<evidence type="ECO:0000313" key="2">
    <source>
        <dbReference type="Proteomes" id="UP000257127"/>
    </source>
</evidence>
<reference evidence="1 2" key="1">
    <citation type="submission" date="2018-08" db="EMBL/GenBank/DDBJ databases">
        <title>The draft genome squence of Brumimicrobium sp. N62.</title>
        <authorList>
            <person name="Du Z.-J."/>
            <person name="Luo H.-R."/>
        </authorList>
    </citation>
    <scope>NUCLEOTIDE SEQUENCE [LARGE SCALE GENOMIC DNA]</scope>
    <source>
        <strain evidence="1 2">N62</strain>
    </source>
</reference>
<comment type="caution">
    <text evidence="1">The sequence shown here is derived from an EMBL/GenBank/DDBJ whole genome shotgun (WGS) entry which is preliminary data.</text>
</comment>
<dbReference type="Proteomes" id="UP000257127">
    <property type="component" value="Unassembled WGS sequence"/>
</dbReference>